<feature type="region of interest" description="Disordered" evidence="4">
    <location>
        <begin position="1"/>
        <end position="23"/>
    </location>
</feature>
<reference evidence="5 6" key="1">
    <citation type="submission" date="2021-12" db="EMBL/GenBank/DDBJ databases">
        <title>Discovery of the Pendulisporaceae a myxobacterial family with distinct sporulation behavior and unique specialized metabolism.</title>
        <authorList>
            <person name="Garcia R."/>
            <person name="Popoff A."/>
            <person name="Bader C.D."/>
            <person name="Loehr J."/>
            <person name="Walesch S."/>
            <person name="Walt C."/>
            <person name="Boldt J."/>
            <person name="Bunk B."/>
            <person name="Haeckl F.J.F.P.J."/>
            <person name="Gunesch A.P."/>
            <person name="Birkelbach J."/>
            <person name="Nuebel U."/>
            <person name="Pietschmann T."/>
            <person name="Bach T."/>
            <person name="Mueller R."/>
        </authorList>
    </citation>
    <scope>NUCLEOTIDE SEQUENCE [LARGE SCALE GENOMIC DNA]</scope>
    <source>
        <strain evidence="5 6">MSr11954</strain>
    </source>
</reference>
<sequence length="397" mass="43623">MRPPNLQNLKEELDSSFDPETRTKLTQSGFDATRLVSLAASLAGGDANTRRSRRNRIAGAVEPPSEDEIRPIPPPGSGERQRLEALGLEALRRGELAFAVLAGGMATRMGSVVKALVEVADGHTFLDLRLRENRLWSERAGRPVPLWLMTSEATDAPTRDALERTGAPAHVRTFTQDLGLRLTPEGRLFFGDDGKPSLYSPGHGDLVDALRRSGLLRAFLAQGGRYVWIANLDNLGATIDPCLLGLFIEVQRESERAGARIDVMVEVTDKEAGDRGGIPVHALGKLQILEEFRLPSDFDASAVRVFNTNTFLVSAAALETVNIEWNWFEVEKQVEGRPAIQFERLLQELTGAMPAAYVRVPRHGPSARFLPVKDRDELEARRGAIASVVRSRGILPE</sequence>
<evidence type="ECO:0000313" key="6">
    <source>
        <dbReference type="Proteomes" id="UP001370348"/>
    </source>
</evidence>
<feature type="region of interest" description="Disordered" evidence="4">
    <location>
        <begin position="56"/>
        <end position="78"/>
    </location>
</feature>
<evidence type="ECO:0000256" key="3">
    <source>
        <dbReference type="ARBA" id="ARBA00022695"/>
    </source>
</evidence>
<name>A0ABZ2M2X0_9BACT</name>
<comment type="similarity">
    <text evidence="1">Belongs to the UDPGP type 1 family.</text>
</comment>
<proteinExistence type="inferred from homology"/>
<gene>
    <name evidence="5" type="ORF">LZC94_00135</name>
</gene>
<dbReference type="InterPro" id="IPR029044">
    <property type="entry name" value="Nucleotide-diphossugar_trans"/>
</dbReference>
<dbReference type="Proteomes" id="UP001370348">
    <property type="component" value="Chromosome"/>
</dbReference>
<dbReference type="SUPFAM" id="SSF53448">
    <property type="entry name" value="Nucleotide-diphospho-sugar transferases"/>
    <property type="match status" value="1"/>
</dbReference>
<evidence type="ECO:0000256" key="4">
    <source>
        <dbReference type="SAM" id="MobiDB-lite"/>
    </source>
</evidence>
<dbReference type="Pfam" id="PF01704">
    <property type="entry name" value="UDPGP"/>
    <property type="match status" value="1"/>
</dbReference>
<evidence type="ECO:0000256" key="2">
    <source>
        <dbReference type="ARBA" id="ARBA00022679"/>
    </source>
</evidence>
<evidence type="ECO:0000313" key="5">
    <source>
        <dbReference type="EMBL" id="WXB15686.1"/>
    </source>
</evidence>
<protein>
    <submittedName>
        <fullName evidence="5">UTP--glucose-1-phosphate uridylyltransferase</fullName>
    </submittedName>
</protein>
<dbReference type="InterPro" id="IPR016267">
    <property type="entry name" value="UDPGP_trans"/>
</dbReference>
<dbReference type="PANTHER" id="PTHR43511">
    <property type="match status" value="1"/>
</dbReference>
<keyword evidence="6" id="KW-1185">Reference proteome</keyword>
<accession>A0ABZ2M2X0</accession>
<dbReference type="Gene3D" id="3.90.550.10">
    <property type="entry name" value="Spore Coat Polysaccharide Biosynthesis Protein SpsA, Chain A"/>
    <property type="match status" value="1"/>
</dbReference>
<dbReference type="InterPro" id="IPR002618">
    <property type="entry name" value="UDPGP_fam"/>
</dbReference>
<dbReference type="EMBL" id="CP089984">
    <property type="protein sequence ID" value="WXB15686.1"/>
    <property type="molecule type" value="Genomic_DNA"/>
</dbReference>
<evidence type="ECO:0000256" key="1">
    <source>
        <dbReference type="ARBA" id="ARBA00010401"/>
    </source>
</evidence>
<feature type="compositionally biased region" description="Basic and acidic residues" evidence="4">
    <location>
        <begin position="9"/>
        <end position="23"/>
    </location>
</feature>
<organism evidence="5 6">
    <name type="scientific">Pendulispora albinea</name>
    <dbReference type="NCBI Taxonomy" id="2741071"/>
    <lineage>
        <taxon>Bacteria</taxon>
        <taxon>Pseudomonadati</taxon>
        <taxon>Myxococcota</taxon>
        <taxon>Myxococcia</taxon>
        <taxon>Myxococcales</taxon>
        <taxon>Sorangiineae</taxon>
        <taxon>Pendulisporaceae</taxon>
        <taxon>Pendulispora</taxon>
    </lineage>
</organism>
<dbReference type="RefSeq" id="WP_394825321.1">
    <property type="nucleotide sequence ID" value="NZ_CP089984.1"/>
</dbReference>
<keyword evidence="2" id="KW-0808">Transferase</keyword>
<keyword evidence="3 5" id="KW-0548">Nucleotidyltransferase</keyword>
<dbReference type="GO" id="GO:0016779">
    <property type="term" value="F:nucleotidyltransferase activity"/>
    <property type="evidence" value="ECO:0007669"/>
    <property type="project" value="UniProtKB-KW"/>
</dbReference>